<dbReference type="OrthoDB" id="4135672at2759"/>
<organism evidence="2 3">
    <name type="scientific">Dactylellina haptotyla (strain CBS 200.50)</name>
    <name type="common">Nematode-trapping fungus</name>
    <name type="synonym">Monacrosporium haptotylum</name>
    <dbReference type="NCBI Taxonomy" id="1284197"/>
    <lineage>
        <taxon>Eukaryota</taxon>
        <taxon>Fungi</taxon>
        <taxon>Dikarya</taxon>
        <taxon>Ascomycota</taxon>
        <taxon>Pezizomycotina</taxon>
        <taxon>Orbiliomycetes</taxon>
        <taxon>Orbiliales</taxon>
        <taxon>Orbiliaceae</taxon>
        <taxon>Dactylellina</taxon>
    </lineage>
</organism>
<protein>
    <submittedName>
        <fullName evidence="2">Uncharacterized protein</fullName>
    </submittedName>
</protein>
<name>S8A7P4_DACHA</name>
<comment type="caution">
    <text evidence="2">The sequence shown here is derived from an EMBL/GenBank/DDBJ whole genome shotgun (WGS) entry which is preliminary data.</text>
</comment>
<dbReference type="OMA" id="KCTEWTM"/>
<dbReference type="InterPro" id="IPR046670">
    <property type="entry name" value="DUF6540"/>
</dbReference>
<evidence type="ECO:0000313" key="3">
    <source>
        <dbReference type="Proteomes" id="UP000015100"/>
    </source>
</evidence>
<dbReference type="STRING" id="1284197.S8A7P4"/>
<dbReference type="AlphaFoldDB" id="S8A7P4"/>
<dbReference type="Pfam" id="PF20174">
    <property type="entry name" value="DUF6540"/>
    <property type="match status" value="1"/>
</dbReference>
<keyword evidence="3" id="KW-1185">Reference proteome</keyword>
<reference evidence="2 3" key="1">
    <citation type="journal article" date="2013" name="PLoS Genet.">
        <title>Genomic mechanisms accounting for the adaptation to parasitism in nematode-trapping fungi.</title>
        <authorList>
            <person name="Meerupati T."/>
            <person name="Andersson K.M."/>
            <person name="Friman E."/>
            <person name="Kumar D."/>
            <person name="Tunlid A."/>
            <person name="Ahren D."/>
        </authorList>
    </citation>
    <scope>NUCLEOTIDE SEQUENCE [LARGE SCALE GENOMIC DNA]</scope>
    <source>
        <strain evidence="2 3">CBS 200.50</strain>
    </source>
</reference>
<evidence type="ECO:0000313" key="2">
    <source>
        <dbReference type="EMBL" id="EPS39035.1"/>
    </source>
</evidence>
<accession>S8A7P4</accession>
<gene>
    <name evidence="2" type="ORF">H072_7194</name>
</gene>
<reference evidence="3" key="2">
    <citation type="submission" date="2013-04" db="EMBL/GenBank/DDBJ databases">
        <title>Genomic mechanisms accounting for the adaptation to parasitism in nematode-trapping fungi.</title>
        <authorList>
            <person name="Ahren D.G."/>
        </authorList>
    </citation>
    <scope>NUCLEOTIDE SEQUENCE [LARGE SCALE GENOMIC DNA]</scope>
    <source>
        <strain evidence="3">CBS 200.50</strain>
    </source>
</reference>
<dbReference type="HOGENOM" id="CLU_103863_0_0_1"/>
<dbReference type="eggNOG" id="ENOG502SRN0">
    <property type="taxonomic scope" value="Eukaryota"/>
</dbReference>
<dbReference type="EMBL" id="AQGS01000498">
    <property type="protein sequence ID" value="EPS39035.1"/>
    <property type="molecule type" value="Genomic_DNA"/>
</dbReference>
<proteinExistence type="predicted"/>
<evidence type="ECO:0000256" key="1">
    <source>
        <dbReference type="SAM" id="MobiDB-lite"/>
    </source>
</evidence>
<dbReference type="Proteomes" id="UP000015100">
    <property type="component" value="Unassembled WGS sequence"/>
</dbReference>
<sequence length="148" mass="16694">MSYKVFRVEDRIAVPDMPSPRYHNKIFVETEADGSGFIHHVTGDLVSGMHYEVKKGEKPESSEIYHAKHFVGTIGASEYPANINEVLERLPAPGKQKSFNTTTMRTEQHKSPGEFYAPGESRPPMFKCTEWTIYQAIPALEEAGVIHK</sequence>
<feature type="region of interest" description="Disordered" evidence="1">
    <location>
        <begin position="94"/>
        <end position="119"/>
    </location>
</feature>